<evidence type="ECO:0000313" key="19">
    <source>
        <dbReference type="Ensembl" id="ENSNMLP00000037551.1"/>
    </source>
</evidence>
<dbReference type="SMART" id="SM00212">
    <property type="entry name" value="UBCc"/>
    <property type="match status" value="1"/>
</dbReference>
<dbReference type="AlphaFoldDB" id="A0A8C6UK53"/>
<keyword evidence="4" id="KW-0833">Ubl conjugation pathway</keyword>
<dbReference type="GO" id="GO:0005524">
    <property type="term" value="F:ATP binding"/>
    <property type="evidence" value="ECO:0007669"/>
    <property type="project" value="UniProtKB-KW"/>
</dbReference>
<evidence type="ECO:0000256" key="16">
    <source>
        <dbReference type="ARBA" id="ARBA00082119"/>
    </source>
</evidence>
<accession>A0A8C6UK53</accession>
<feature type="compositionally biased region" description="Gly residues" evidence="17">
    <location>
        <begin position="132"/>
        <end position="141"/>
    </location>
</feature>
<dbReference type="Proteomes" id="UP000694523">
    <property type="component" value="Unplaced"/>
</dbReference>
<keyword evidence="2" id="KW-0808">Transferase</keyword>
<dbReference type="InterPro" id="IPR000608">
    <property type="entry name" value="UBC"/>
</dbReference>
<evidence type="ECO:0000256" key="8">
    <source>
        <dbReference type="ARBA" id="ARBA00035845"/>
    </source>
</evidence>
<dbReference type="Ensembl" id="ENSNMLT00000041818.1">
    <property type="protein sequence ID" value="ENSNMLP00000037551.1"/>
    <property type="gene ID" value="ENSNMLG00000023233.1"/>
</dbReference>
<evidence type="ECO:0000256" key="17">
    <source>
        <dbReference type="SAM" id="MobiDB-lite"/>
    </source>
</evidence>
<evidence type="ECO:0000259" key="18">
    <source>
        <dbReference type="PROSITE" id="PS50127"/>
    </source>
</evidence>
<evidence type="ECO:0000256" key="5">
    <source>
        <dbReference type="ARBA" id="ARBA00022840"/>
    </source>
</evidence>
<evidence type="ECO:0000256" key="14">
    <source>
        <dbReference type="ARBA" id="ARBA00077502"/>
    </source>
</evidence>
<evidence type="ECO:0000256" key="6">
    <source>
        <dbReference type="ARBA" id="ARBA00022843"/>
    </source>
</evidence>
<keyword evidence="6" id="KW-0832">Ubl conjugation</keyword>
<evidence type="ECO:0000256" key="1">
    <source>
        <dbReference type="ARBA" id="ARBA00000485"/>
    </source>
</evidence>
<protein>
    <recommendedName>
        <fullName evidence="12">Ubiquitin-conjugating enzyme E2 H</fullName>
        <ecNumber evidence="9">2.3.2.24</ecNumber>
    </recommendedName>
    <alternativeName>
        <fullName evidence="15">(E3-independent) E2 ubiquitin-conjugating enzyme H</fullName>
    </alternativeName>
    <alternativeName>
        <fullName evidence="13">E2 ubiquitin-conjugating enzyme H</fullName>
    </alternativeName>
    <alternativeName>
        <fullName evidence="16">Ubiquitin carrier protein H</fullName>
    </alternativeName>
    <alternativeName>
        <fullName evidence="14">Ubiquitin-protein ligase H</fullName>
    </alternativeName>
</protein>
<evidence type="ECO:0000256" key="4">
    <source>
        <dbReference type="ARBA" id="ARBA00022786"/>
    </source>
</evidence>
<feature type="domain" description="UBC core" evidence="18">
    <location>
        <begin position="1"/>
        <end position="165"/>
    </location>
</feature>
<dbReference type="EC" id="2.3.2.24" evidence="9"/>
<dbReference type="Pfam" id="PF00179">
    <property type="entry name" value="UQ_con"/>
    <property type="match status" value="1"/>
</dbReference>
<evidence type="ECO:0000256" key="12">
    <source>
        <dbReference type="ARBA" id="ARBA00072436"/>
    </source>
</evidence>
<dbReference type="FunFam" id="3.10.110.10:FF:000078">
    <property type="entry name" value="ubiquitin-conjugating enzyme E2 H isoform X2"/>
    <property type="match status" value="1"/>
</dbReference>
<evidence type="ECO:0000256" key="11">
    <source>
        <dbReference type="ARBA" id="ARBA00063081"/>
    </source>
</evidence>
<keyword evidence="20" id="KW-1185">Reference proteome</keyword>
<evidence type="ECO:0000256" key="7">
    <source>
        <dbReference type="ARBA" id="ARBA00022990"/>
    </source>
</evidence>
<keyword evidence="7" id="KW-0007">Acetylation</keyword>
<dbReference type="PANTHER" id="PTHR24068">
    <property type="entry name" value="UBIQUITIN-CONJUGATING ENZYME E2"/>
    <property type="match status" value="1"/>
</dbReference>
<organism evidence="19 20">
    <name type="scientific">Neogobius melanostomus</name>
    <name type="common">round goby</name>
    <dbReference type="NCBI Taxonomy" id="47308"/>
    <lineage>
        <taxon>Eukaryota</taxon>
        <taxon>Metazoa</taxon>
        <taxon>Chordata</taxon>
        <taxon>Craniata</taxon>
        <taxon>Vertebrata</taxon>
        <taxon>Euteleostomi</taxon>
        <taxon>Actinopterygii</taxon>
        <taxon>Neopterygii</taxon>
        <taxon>Teleostei</taxon>
        <taxon>Neoteleostei</taxon>
        <taxon>Acanthomorphata</taxon>
        <taxon>Gobiaria</taxon>
        <taxon>Gobiiformes</taxon>
        <taxon>Gobioidei</taxon>
        <taxon>Gobiidae</taxon>
        <taxon>Benthophilinae</taxon>
        <taxon>Neogobiini</taxon>
        <taxon>Neogobius</taxon>
    </lineage>
</organism>
<dbReference type="GO" id="GO:0061631">
    <property type="term" value="F:ubiquitin conjugating enzyme activity"/>
    <property type="evidence" value="ECO:0007669"/>
    <property type="project" value="UniProtKB-EC"/>
</dbReference>
<reference evidence="19" key="2">
    <citation type="submission" date="2025-09" db="UniProtKB">
        <authorList>
            <consortium name="Ensembl"/>
        </authorList>
    </citation>
    <scope>IDENTIFICATION</scope>
</reference>
<comment type="function">
    <text evidence="10">Accepts ubiquitin from the E1 complex and catalyzes its covalent attachment to other proteins. E2 ubiquitin conjugating enzyme that transfers ubiquitin to MAEA, a core component of the CTLH E3 ubiquitin-protein ligase complex. In vitro catalyzes 'Lys-11'- and 'Lys-48'-linked polyubiquitination. Capable, in vitro, to ubiquitinate histone H2A.</text>
</comment>
<evidence type="ECO:0000256" key="9">
    <source>
        <dbReference type="ARBA" id="ARBA00039076"/>
    </source>
</evidence>
<evidence type="ECO:0000256" key="13">
    <source>
        <dbReference type="ARBA" id="ARBA00076312"/>
    </source>
</evidence>
<comment type="catalytic activity">
    <reaction evidence="1">
        <text>S-ubiquitinyl-[E1 ubiquitin-activating enzyme]-L-cysteine + [E2 ubiquitin-conjugating enzyme]-L-cysteine = [E1 ubiquitin-activating enzyme]-L-cysteine + S-ubiquitinyl-[E2 ubiquitin-conjugating enzyme]-L-cysteine.</text>
        <dbReference type="EC" id="2.3.2.23"/>
    </reaction>
</comment>
<evidence type="ECO:0000313" key="20">
    <source>
        <dbReference type="Proteomes" id="UP000694523"/>
    </source>
</evidence>
<dbReference type="Gene3D" id="3.10.110.10">
    <property type="entry name" value="Ubiquitin Conjugating Enzyme"/>
    <property type="match status" value="1"/>
</dbReference>
<keyword evidence="3" id="KW-0547">Nucleotide-binding</keyword>
<proteinExistence type="predicted"/>
<feature type="region of interest" description="Disordered" evidence="17">
    <location>
        <begin position="97"/>
        <end position="142"/>
    </location>
</feature>
<comment type="catalytic activity">
    <reaction evidence="8">
        <text>S-ubiquitinyl-[E1 ubiquitin-activating enzyme]-L-cysteine + [acceptor protein]-L-lysine = [E1 ubiquitin-activating enzyme]-L-cysteine + N(6)-monoubiquitinyl-[acceptor protein]-L-lysine.</text>
        <dbReference type="EC" id="2.3.2.24"/>
    </reaction>
</comment>
<sequence>MSSPSPGKRRMDTDVVKLIESKHEVTILSGLNEFVVKFFGPQGTPYEGGVWKVRVDLPDKYPFKSPSIGFMNKIFHPNIDEASHQHLRVVLAAAAGVPEPHRPSERRRSGHVPAPARGVQAENQRVHPEICNGGGPEGARGGRGRLLLRKLHVGFFRRRGAGHGVVVITLNPPPPHRDYI</sequence>
<dbReference type="InterPro" id="IPR016135">
    <property type="entry name" value="UBQ-conjugating_enzyme/RWD"/>
</dbReference>
<name>A0A8C6UK53_9GOBI</name>
<evidence type="ECO:0000256" key="10">
    <source>
        <dbReference type="ARBA" id="ARBA00060202"/>
    </source>
</evidence>
<dbReference type="PROSITE" id="PS50127">
    <property type="entry name" value="UBC_2"/>
    <property type="match status" value="1"/>
</dbReference>
<dbReference type="SUPFAM" id="SSF54495">
    <property type="entry name" value="UBC-like"/>
    <property type="match status" value="1"/>
</dbReference>
<keyword evidence="5" id="KW-0067">ATP-binding</keyword>
<evidence type="ECO:0000256" key="3">
    <source>
        <dbReference type="ARBA" id="ARBA00022741"/>
    </source>
</evidence>
<reference evidence="19" key="1">
    <citation type="submission" date="2025-08" db="UniProtKB">
        <authorList>
            <consortium name="Ensembl"/>
        </authorList>
    </citation>
    <scope>IDENTIFICATION</scope>
</reference>
<evidence type="ECO:0000256" key="2">
    <source>
        <dbReference type="ARBA" id="ARBA00022679"/>
    </source>
</evidence>
<evidence type="ECO:0000256" key="15">
    <source>
        <dbReference type="ARBA" id="ARBA00078369"/>
    </source>
</evidence>
<comment type="subunit">
    <text evidence="11">Interacts with MAEA and WDR26, components of the CTLH complex that contains GID4, RANBP9 and/or RANBP10, MKLN1, MAEA, RMND5A (or alternatively its paralog RMND5B), GID8, ARMC8, WDR26 and YPEL5.</text>
</comment>